<dbReference type="InterPro" id="IPR013097">
    <property type="entry name" value="Dabb"/>
</dbReference>
<keyword evidence="5" id="KW-1185">Reference proteome</keyword>
<dbReference type="Pfam" id="PF07876">
    <property type="entry name" value="Dabb"/>
    <property type="match status" value="1"/>
</dbReference>
<gene>
    <name evidence="4" type="ORF">BSZ32_09290</name>
</gene>
<evidence type="ECO:0000313" key="4">
    <source>
        <dbReference type="EMBL" id="PQJ28675.1"/>
    </source>
</evidence>
<dbReference type="PROSITE" id="PS51502">
    <property type="entry name" value="S_R_A_B_BARREL"/>
    <property type="match status" value="1"/>
</dbReference>
<proteinExistence type="predicted"/>
<feature type="signal peptide" evidence="2">
    <location>
        <begin position="1"/>
        <end position="20"/>
    </location>
</feature>
<keyword evidence="2" id="KW-0732">Signal</keyword>
<reference evidence="4 5" key="1">
    <citation type="submission" date="2016-12" db="EMBL/GenBank/DDBJ databases">
        <title>Study of bacterial adaptation to deep sea.</title>
        <authorList>
            <person name="Song J."/>
            <person name="Yoshizawa S."/>
            <person name="Kogure K."/>
        </authorList>
    </citation>
    <scope>NUCLEOTIDE SEQUENCE [LARGE SCALE GENOMIC DNA]</scope>
    <source>
        <strain evidence="4 5">SAORIC-165</strain>
    </source>
</reference>
<dbReference type="Proteomes" id="UP000239907">
    <property type="component" value="Unassembled WGS sequence"/>
</dbReference>
<comment type="subunit">
    <text evidence="1">Homodimer.</text>
</comment>
<dbReference type="EMBL" id="MQWA01000001">
    <property type="protein sequence ID" value="PQJ28675.1"/>
    <property type="molecule type" value="Genomic_DNA"/>
</dbReference>
<dbReference type="OrthoDB" id="9808130at2"/>
<evidence type="ECO:0000259" key="3">
    <source>
        <dbReference type="PROSITE" id="PS51502"/>
    </source>
</evidence>
<protein>
    <submittedName>
        <fullName evidence="4">Stress responsive alpha-beta barrel domain protein</fullName>
    </submittedName>
</protein>
<dbReference type="PANTHER" id="PTHR33178">
    <property type="match status" value="1"/>
</dbReference>
<evidence type="ECO:0000256" key="1">
    <source>
        <dbReference type="ARBA" id="ARBA00011738"/>
    </source>
</evidence>
<evidence type="ECO:0000256" key="2">
    <source>
        <dbReference type="SAM" id="SignalP"/>
    </source>
</evidence>
<comment type="caution">
    <text evidence="4">The sequence shown here is derived from an EMBL/GenBank/DDBJ whole genome shotgun (WGS) entry which is preliminary data.</text>
</comment>
<dbReference type="Gene3D" id="3.30.70.100">
    <property type="match status" value="1"/>
</dbReference>
<dbReference type="InterPro" id="IPR011008">
    <property type="entry name" value="Dimeric_a/b-barrel"/>
</dbReference>
<dbReference type="SUPFAM" id="SSF54909">
    <property type="entry name" value="Dimeric alpha+beta barrel"/>
    <property type="match status" value="1"/>
</dbReference>
<feature type="chain" id="PRO_5015596646" evidence="2">
    <location>
        <begin position="21"/>
        <end position="123"/>
    </location>
</feature>
<evidence type="ECO:0000313" key="5">
    <source>
        <dbReference type="Proteomes" id="UP000239907"/>
    </source>
</evidence>
<sequence>MKTILFSLLSLILISFTSAAEEKGQLRHLVMFKFKDDAKAEQITSIEKHFASLPKKINTIIDFEWGTNVSNEKKNDGLTHCFFVSFKDQAGLDVYSPHPAHQAFVKELLPILDKVVVIDYIAQ</sequence>
<organism evidence="4 5">
    <name type="scientific">Rubritalea profundi</name>
    <dbReference type="NCBI Taxonomy" id="1658618"/>
    <lineage>
        <taxon>Bacteria</taxon>
        <taxon>Pseudomonadati</taxon>
        <taxon>Verrucomicrobiota</taxon>
        <taxon>Verrucomicrobiia</taxon>
        <taxon>Verrucomicrobiales</taxon>
        <taxon>Rubritaleaceae</taxon>
        <taxon>Rubritalea</taxon>
    </lineage>
</organism>
<dbReference type="PANTHER" id="PTHR33178:SF10">
    <property type="entry name" value="STRESS-RESPONSE A_B BARREL DOMAIN-CONTAINING PROTEIN"/>
    <property type="match status" value="1"/>
</dbReference>
<dbReference type="SMART" id="SM00886">
    <property type="entry name" value="Dabb"/>
    <property type="match status" value="1"/>
</dbReference>
<dbReference type="RefSeq" id="WP_105043175.1">
    <property type="nucleotide sequence ID" value="NZ_MQWA01000001.1"/>
</dbReference>
<accession>A0A2S7U0Z9</accession>
<name>A0A2S7U0Z9_9BACT</name>
<dbReference type="InterPro" id="IPR044662">
    <property type="entry name" value="HS1/DABB1-like"/>
</dbReference>
<dbReference type="AlphaFoldDB" id="A0A2S7U0Z9"/>
<feature type="domain" description="Stress-response A/B barrel" evidence="3">
    <location>
        <begin position="26"/>
        <end position="120"/>
    </location>
</feature>